<dbReference type="PANTHER" id="PTHR42760">
    <property type="entry name" value="SHORT-CHAIN DEHYDROGENASES/REDUCTASES FAMILY MEMBER"/>
    <property type="match status" value="1"/>
</dbReference>
<dbReference type="Proteomes" id="UP001243496">
    <property type="component" value="Chromosome"/>
</dbReference>
<evidence type="ECO:0000256" key="3">
    <source>
        <dbReference type="RuleBase" id="RU000363"/>
    </source>
</evidence>
<evidence type="ECO:0000313" key="7">
    <source>
        <dbReference type="Proteomes" id="UP000095598"/>
    </source>
</evidence>
<dbReference type="Proteomes" id="UP001644750">
    <property type="component" value="Unassembled WGS sequence"/>
</dbReference>
<dbReference type="InterPro" id="IPR020904">
    <property type="entry name" value="Sc_DH/Rdtase_CS"/>
</dbReference>
<dbReference type="EMBL" id="CYXT01000010">
    <property type="protein sequence ID" value="CUM94204.1"/>
    <property type="molecule type" value="Genomic_DNA"/>
</dbReference>
<dbReference type="PROSITE" id="PS00061">
    <property type="entry name" value="ADH_SHORT"/>
    <property type="match status" value="1"/>
</dbReference>
<sequence length="261" mass="28690">MNTEKLTGKVIVITGAASGMGAAMAKDFSAREAKVAILDMNEEKAQEVIKEIEAAGGVATFYKTDITNKTQIETAASDVEEKFGPITSWVNSAGVSKMLPFLDCDEELWDLTMNVNLKGTFLCCQVAIDKMLKNGGGTILNMSSLSGKKASSWQTIYCASKFGVQGLTQSIAKEFADKNIRVNSICPGIVHTEMWDRLKYEYAKKRDLDPEEVLPYFKKNIPMHKLVDLQDVIQAAIFLLTDCSSYLTGQSINLVGGEWMD</sequence>
<dbReference type="Gene3D" id="3.40.50.720">
    <property type="entry name" value="NAD(P)-binding Rossmann-like Domain"/>
    <property type="match status" value="1"/>
</dbReference>
<dbReference type="InterPro" id="IPR002347">
    <property type="entry name" value="SDR_fam"/>
</dbReference>
<dbReference type="EMBL" id="JAAITB010000001">
    <property type="protein sequence ID" value="NSJ78156.1"/>
    <property type="molecule type" value="Genomic_DNA"/>
</dbReference>
<dbReference type="Proteomes" id="UP000095598">
    <property type="component" value="Unassembled WGS sequence"/>
</dbReference>
<dbReference type="RefSeq" id="WP_009204258.1">
    <property type="nucleotide sequence ID" value="NZ_CP132968.1"/>
</dbReference>
<dbReference type="GeneID" id="92740093"/>
<protein>
    <submittedName>
        <fullName evidence="5">SDR family oxidoreductase</fullName>
        <ecNumber evidence="6">1.-.-.-</ecNumber>
    </submittedName>
    <submittedName>
        <fullName evidence="4">Sorbitol dehydrogenase</fullName>
        <ecNumber evidence="4">1.1.1.14</ecNumber>
    </submittedName>
</protein>
<reference evidence="6" key="4">
    <citation type="submission" date="2023-08" db="EMBL/GenBank/DDBJ databases">
        <title>Complete Genome Sequences of butyrate producing Anaerostipes hadrus strains BA1 and GIF7 isolated from the terminal ileum of a healthy lean male.</title>
        <authorList>
            <person name="Low A."/>
            <person name="Sheludchenko M."/>
            <person name="Cheng H.E."/>
            <person name="Koh X.Q."/>
            <person name="Lee J."/>
        </authorList>
    </citation>
    <scope>NUCLEOTIDE SEQUENCE</scope>
    <source>
        <strain evidence="6">BA1</strain>
    </source>
</reference>
<evidence type="ECO:0000313" key="4">
    <source>
        <dbReference type="EMBL" id="CUM94204.1"/>
    </source>
</evidence>
<proteinExistence type="inferred from homology"/>
<evidence type="ECO:0000256" key="2">
    <source>
        <dbReference type="ARBA" id="ARBA00023002"/>
    </source>
</evidence>
<comment type="similarity">
    <text evidence="1 3">Belongs to the short-chain dehydrogenases/reductases (SDR) family.</text>
</comment>
<dbReference type="GO" id="GO:0003939">
    <property type="term" value="F:L-iditol 2-dehydrogenase (NAD+) activity"/>
    <property type="evidence" value="ECO:0007669"/>
    <property type="project" value="UniProtKB-EC"/>
</dbReference>
<evidence type="ECO:0000313" key="5">
    <source>
        <dbReference type="EMBL" id="NSJ78156.1"/>
    </source>
</evidence>
<dbReference type="InterPro" id="IPR036291">
    <property type="entry name" value="NAD(P)-bd_dom_sf"/>
</dbReference>
<keyword evidence="8" id="KW-1185">Reference proteome</keyword>
<dbReference type="Pfam" id="PF00106">
    <property type="entry name" value="adh_short"/>
    <property type="match status" value="1"/>
</dbReference>
<reference evidence="4 7" key="1">
    <citation type="submission" date="2015-09" db="EMBL/GenBank/DDBJ databases">
        <authorList>
            <consortium name="Pathogen Informatics"/>
        </authorList>
    </citation>
    <scope>NUCLEOTIDE SEQUENCE [LARGE SCALE GENOMIC DNA]</scope>
    <source>
        <strain evidence="4 7">2789STDY5608868</strain>
    </source>
</reference>
<dbReference type="FunFam" id="3.40.50.720:FF:000084">
    <property type="entry name" value="Short-chain dehydrogenase reductase"/>
    <property type="match status" value="1"/>
</dbReference>
<gene>
    <name evidence="4" type="primary">polS</name>
    <name evidence="4" type="ORF">ERS852425_01596</name>
    <name evidence="5" type="ORF">G5A72_00825</name>
    <name evidence="6" type="ORF">RBI15_01765</name>
</gene>
<dbReference type="CDD" id="cd05233">
    <property type="entry name" value="SDR_c"/>
    <property type="match status" value="1"/>
</dbReference>
<accession>A0A173WJQ1</accession>
<name>A0A173WJQ1_ANAHA</name>
<dbReference type="PRINTS" id="PR00080">
    <property type="entry name" value="SDRFAMILY"/>
</dbReference>
<reference evidence="5" key="3">
    <citation type="submission" date="2020-02" db="EMBL/GenBank/DDBJ databases">
        <authorList>
            <person name="Littmann E."/>
            <person name="Sorbara M."/>
        </authorList>
    </citation>
    <scope>NUCLEOTIDE SEQUENCE</scope>
    <source>
        <strain evidence="5">MSK.14.57</strain>
    </source>
</reference>
<reference evidence="5 8" key="2">
    <citation type="journal article" date="2020" name="Cell Host Microbe">
        <title>Functional and Genomic Variation between Human-Derived Isolates of Lachnospiraceae Reveals Inter- and Intra-Species Diversity.</title>
        <authorList>
            <person name="Sorbara M.T."/>
            <person name="Littmann E.R."/>
            <person name="Fontana E."/>
            <person name="Moody T.U."/>
            <person name="Kohout C.E."/>
            <person name="Gjonbalaj M."/>
            <person name="Eaton V."/>
            <person name="Seok R."/>
            <person name="Leiner I.M."/>
            <person name="Pamer E.G."/>
        </authorList>
    </citation>
    <scope>NUCLEOTIDE SEQUENCE [LARGE SCALE GENOMIC DNA]</scope>
    <source>
        <strain evidence="5 8">MSK.14.57</strain>
    </source>
</reference>
<dbReference type="AlphaFoldDB" id="A0A173WJQ1"/>
<dbReference type="EC" id="1.1.1.14" evidence="4"/>
<keyword evidence="2 4" id="KW-0560">Oxidoreductase</keyword>
<organism evidence="4 7">
    <name type="scientific">Anaerostipes hadrus</name>
    <dbReference type="NCBI Taxonomy" id="649756"/>
    <lineage>
        <taxon>Bacteria</taxon>
        <taxon>Bacillati</taxon>
        <taxon>Bacillota</taxon>
        <taxon>Clostridia</taxon>
        <taxon>Lachnospirales</taxon>
        <taxon>Lachnospiraceae</taxon>
        <taxon>Anaerostipes</taxon>
    </lineage>
</organism>
<dbReference type="GO" id="GO:0008206">
    <property type="term" value="P:bile acid metabolic process"/>
    <property type="evidence" value="ECO:0007669"/>
    <property type="project" value="UniProtKB-ARBA"/>
</dbReference>
<dbReference type="EMBL" id="CP132968">
    <property type="protein sequence ID" value="WMD16851.1"/>
    <property type="molecule type" value="Genomic_DNA"/>
</dbReference>
<evidence type="ECO:0000256" key="1">
    <source>
        <dbReference type="ARBA" id="ARBA00006484"/>
    </source>
</evidence>
<dbReference type="EC" id="1.-.-.-" evidence="6"/>
<dbReference type="PRINTS" id="PR00081">
    <property type="entry name" value="GDHRDH"/>
</dbReference>
<dbReference type="SUPFAM" id="SSF51735">
    <property type="entry name" value="NAD(P)-binding Rossmann-fold domains"/>
    <property type="match status" value="1"/>
</dbReference>
<dbReference type="OrthoDB" id="9805904at2"/>
<evidence type="ECO:0000313" key="8">
    <source>
        <dbReference type="Proteomes" id="UP001644750"/>
    </source>
</evidence>
<evidence type="ECO:0000313" key="6">
    <source>
        <dbReference type="EMBL" id="WMD16851.1"/>
    </source>
</evidence>